<reference evidence="1 2" key="1">
    <citation type="submission" date="2019-06" db="EMBL/GenBank/DDBJ databases">
        <title>Genomic Encyclopedia of Type Strains, Phase IV (KMG-V): Genome sequencing to study the core and pangenomes of soil and plant-associated prokaryotes.</title>
        <authorList>
            <person name="Whitman W."/>
        </authorList>
    </citation>
    <scope>NUCLEOTIDE SEQUENCE [LARGE SCALE GENOMIC DNA]</scope>
    <source>
        <strain evidence="1 2">BR 11796</strain>
    </source>
</reference>
<evidence type="ECO:0000313" key="1">
    <source>
        <dbReference type="EMBL" id="TWA74059.1"/>
    </source>
</evidence>
<dbReference type="Proteomes" id="UP000316083">
    <property type="component" value="Unassembled WGS sequence"/>
</dbReference>
<name>A0A560BNG1_AZOBR</name>
<evidence type="ECO:0000313" key="2">
    <source>
        <dbReference type="Proteomes" id="UP000316083"/>
    </source>
</evidence>
<sequence>MGGMIIVEEGALRIVGGLVDGRPVAIVQEADDVLFRVSGNSIEDAVAVARARLGAGGGVPSQRAPVDVPVDAAAPTPSVPPRDLRALLRAAVAAFDPLRSEGVTEGPGKDRYRKIYVAGWPALVHYEFLPSHARRHMGVELHVETEKAAAVTGILPALCAGVRNAMPGQAVVHDPNWVGGCGRLQVVFPDTATADTLARAMQQLIVLTRPRVEAALH</sequence>
<proteinExistence type="predicted"/>
<dbReference type="EMBL" id="VITF01000001">
    <property type="protein sequence ID" value="TWA74059.1"/>
    <property type="molecule type" value="Genomic_DNA"/>
</dbReference>
<comment type="caution">
    <text evidence="1">The sequence shown here is derived from an EMBL/GenBank/DDBJ whole genome shotgun (WGS) entry which is preliminary data.</text>
</comment>
<dbReference type="AlphaFoldDB" id="A0A560BNG1"/>
<gene>
    <name evidence="1" type="ORF">FBZ82_10172</name>
</gene>
<organism evidence="1 2">
    <name type="scientific">Azospirillum brasilense</name>
    <dbReference type="NCBI Taxonomy" id="192"/>
    <lineage>
        <taxon>Bacteria</taxon>
        <taxon>Pseudomonadati</taxon>
        <taxon>Pseudomonadota</taxon>
        <taxon>Alphaproteobacteria</taxon>
        <taxon>Rhodospirillales</taxon>
        <taxon>Azospirillaceae</taxon>
        <taxon>Azospirillum</taxon>
    </lineage>
</organism>
<accession>A0A560BNG1</accession>
<protein>
    <submittedName>
        <fullName evidence="1">Uncharacterized protein</fullName>
    </submittedName>
</protein>